<dbReference type="EMBL" id="CM023488">
    <property type="protein sequence ID" value="KAH6924909.1"/>
    <property type="molecule type" value="Genomic_DNA"/>
</dbReference>
<gene>
    <name evidence="1" type="ORF">HPB50_026414</name>
</gene>
<accession>A0ACB7RWL6</accession>
<reference evidence="1" key="1">
    <citation type="submission" date="2020-05" db="EMBL/GenBank/DDBJ databases">
        <title>Large-scale comparative analyses of tick genomes elucidate their genetic diversity and vector capacities.</title>
        <authorList>
            <person name="Jia N."/>
            <person name="Wang J."/>
            <person name="Shi W."/>
            <person name="Du L."/>
            <person name="Sun Y."/>
            <person name="Zhan W."/>
            <person name="Jiang J."/>
            <person name="Wang Q."/>
            <person name="Zhang B."/>
            <person name="Ji P."/>
            <person name="Sakyi L.B."/>
            <person name="Cui X."/>
            <person name="Yuan T."/>
            <person name="Jiang B."/>
            <person name="Yang W."/>
            <person name="Lam T.T.-Y."/>
            <person name="Chang Q."/>
            <person name="Ding S."/>
            <person name="Wang X."/>
            <person name="Zhu J."/>
            <person name="Ruan X."/>
            <person name="Zhao L."/>
            <person name="Wei J."/>
            <person name="Que T."/>
            <person name="Du C."/>
            <person name="Cheng J."/>
            <person name="Dai P."/>
            <person name="Han X."/>
            <person name="Huang E."/>
            <person name="Gao Y."/>
            <person name="Liu J."/>
            <person name="Shao H."/>
            <person name="Ye R."/>
            <person name="Li L."/>
            <person name="Wei W."/>
            <person name="Wang X."/>
            <person name="Wang C."/>
            <person name="Yang T."/>
            <person name="Huo Q."/>
            <person name="Li W."/>
            <person name="Guo W."/>
            <person name="Chen H."/>
            <person name="Zhou L."/>
            <person name="Ni X."/>
            <person name="Tian J."/>
            <person name="Zhou Y."/>
            <person name="Sheng Y."/>
            <person name="Liu T."/>
            <person name="Pan Y."/>
            <person name="Xia L."/>
            <person name="Li J."/>
            <person name="Zhao F."/>
            <person name="Cao W."/>
        </authorList>
    </citation>
    <scope>NUCLEOTIDE SEQUENCE</scope>
    <source>
        <strain evidence="1">Hyas-2018</strain>
    </source>
</reference>
<comment type="caution">
    <text evidence="1">The sequence shown here is derived from an EMBL/GenBank/DDBJ whole genome shotgun (WGS) entry which is preliminary data.</text>
</comment>
<keyword evidence="2" id="KW-1185">Reference proteome</keyword>
<organism evidence="1 2">
    <name type="scientific">Hyalomma asiaticum</name>
    <name type="common">Tick</name>
    <dbReference type="NCBI Taxonomy" id="266040"/>
    <lineage>
        <taxon>Eukaryota</taxon>
        <taxon>Metazoa</taxon>
        <taxon>Ecdysozoa</taxon>
        <taxon>Arthropoda</taxon>
        <taxon>Chelicerata</taxon>
        <taxon>Arachnida</taxon>
        <taxon>Acari</taxon>
        <taxon>Parasitiformes</taxon>
        <taxon>Ixodida</taxon>
        <taxon>Ixodoidea</taxon>
        <taxon>Ixodidae</taxon>
        <taxon>Hyalomminae</taxon>
        <taxon>Hyalomma</taxon>
    </lineage>
</organism>
<protein>
    <submittedName>
        <fullName evidence="1">Uncharacterized protein</fullName>
    </submittedName>
</protein>
<name>A0ACB7RWL6_HYAAI</name>
<dbReference type="Proteomes" id="UP000821845">
    <property type="component" value="Chromosome 8"/>
</dbReference>
<proteinExistence type="predicted"/>
<evidence type="ECO:0000313" key="2">
    <source>
        <dbReference type="Proteomes" id="UP000821845"/>
    </source>
</evidence>
<sequence>MATAQDLSRAIRPPAGVLGMVELNRAAFDTVVSVPSFEVDVKDLGAVMTHMRKYLLKLPNFKAVQEAAGGGRKRVHLDPAKVSMLDELDSAARTALSEAGVSVLGERQVSLSYDNWTTEDVLRAVIGQPDASGYSVIGHVLHLNLRDHLQPYKKLIGQVKADTKRMCFKRAGFVRNAEALEDDEQSGTVADEALNTDDVRSGLLESNFVAATDISQEFVNAGESELAVCEEASTVDAIVAAVRGSVDVATNDDSDGEDDINPTLLVHVYLDKVKNIRCVVSKVNIIESTFRNFRMELLAGEQDTKVQVKQNGARFEFDFADVYWNPRLSTEHSRVIDLLRHGDILYDVFAGVGPFAIPAARKGCTVIANDLNPHSYTWLNHNVALNKVSDRVTTYNMDGREFIRKVIGESLARHLADGRNVHVCMNLPALATEFLDAFVGLLSGAENLNEELKNCHVKVHCYCFVKGEEGVTGAKRKVEEGLKRPVERDVQVSFVRNVAPNKDMMRASFDLSLSILCGLDCSPAKRCKLEDEAQGTQVAIVGVE</sequence>
<evidence type="ECO:0000313" key="1">
    <source>
        <dbReference type="EMBL" id="KAH6924909.1"/>
    </source>
</evidence>